<dbReference type="GO" id="GO:0045493">
    <property type="term" value="P:xylan catabolic process"/>
    <property type="evidence" value="ECO:0007669"/>
    <property type="project" value="UniProtKB-KW"/>
</dbReference>
<dbReference type="AlphaFoldDB" id="A0A507QY37"/>
<name>A0A507QY37_MONPU</name>
<accession>A0A507QY37</accession>
<dbReference type="SUPFAM" id="SSF53474">
    <property type="entry name" value="alpha/beta-Hydrolases"/>
    <property type="match status" value="1"/>
</dbReference>
<keyword evidence="8" id="KW-0624">Polysaccharide degradation</keyword>
<reference evidence="11 12" key="1">
    <citation type="submission" date="2019-06" db="EMBL/GenBank/DDBJ databases">
        <title>Wine fermentation using esterase from Monascus purpureus.</title>
        <authorList>
            <person name="Geng C."/>
            <person name="Zhang Y."/>
        </authorList>
    </citation>
    <scope>NUCLEOTIDE SEQUENCE [LARGE SCALE GENOMIC DNA]</scope>
    <source>
        <strain evidence="11">HQ1</strain>
    </source>
</reference>
<comment type="subcellular location">
    <subcellularLocation>
        <location evidence="1">Secreted</location>
    </subcellularLocation>
</comment>
<dbReference type="InterPro" id="IPR029058">
    <property type="entry name" value="AB_hydrolase_fold"/>
</dbReference>
<keyword evidence="6" id="KW-0378">Hydrolase</keyword>
<keyword evidence="7" id="KW-0119">Carbohydrate metabolism</keyword>
<dbReference type="PANTHER" id="PTHR38050">
    <property type="match status" value="1"/>
</dbReference>
<dbReference type="STRING" id="5098.A0A507QY37"/>
<proteinExistence type="predicted"/>
<dbReference type="GO" id="GO:0005576">
    <property type="term" value="C:extracellular region"/>
    <property type="evidence" value="ECO:0007669"/>
    <property type="project" value="UniProtKB-SubCell"/>
</dbReference>
<evidence type="ECO:0000256" key="6">
    <source>
        <dbReference type="ARBA" id="ARBA00022801"/>
    </source>
</evidence>
<organism evidence="11 12">
    <name type="scientific">Monascus purpureus</name>
    <name type="common">Red mold</name>
    <name type="synonym">Monascus anka</name>
    <dbReference type="NCBI Taxonomy" id="5098"/>
    <lineage>
        <taxon>Eukaryota</taxon>
        <taxon>Fungi</taxon>
        <taxon>Dikarya</taxon>
        <taxon>Ascomycota</taxon>
        <taxon>Pezizomycotina</taxon>
        <taxon>Eurotiomycetes</taxon>
        <taxon>Eurotiomycetidae</taxon>
        <taxon>Eurotiales</taxon>
        <taxon>Aspergillaceae</taxon>
        <taxon>Monascus</taxon>
    </lineage>
</organism>
<evidence type="ECO:0000256" key="2">
    <source>
        <dbReference type="ARBA" id="ARBA00013091"/>
    </source>
</evidence>
<evidence type="ECO:0000256" key="5">
    <source>
        <dbReference type="ARBA" id="ARBA00022729"/>
    </source>
</evidence>
<comment type="catalytic activity">
    <reaction evidence="9">
        <text>feruloyl-polysaccharide + H2O = ferulate + polysaccharide.</text>
        <dbReference type="EC" id="3.1.1.73"/>
    </reaction>
</comment>
<dbReference type="PANTHER" id="PTHR38050:SF2">
    <property type="entry name" value="FERULOYL ESTERASE C-RELATED"/>
    <property type="match status" value="1"/>
</dbReference>
<sequence length="315" mass="34284">MKISFGLGALVLGTNIASAVGESGCGKPLPHAIQAGQSHTTHFKTSNSTDRTYIIHVPSNYDVDKRTPVIFSFHGRTKDASNQEELSQFSNEEWNPDAIAIYPDGIDHQWQGDPASSGVDDISFTLDLLTHLEERYCIDSSRIYASGKSNGGGFTNVLACDPVASTRFAAFAPVSGAYYQGDSEDGCNPVTVPIKCNPGRTPIPILEFHGSADKTIPYAGGARRGSCLPTVPHFVREWSKRDGYGLHNKTTLLYSGNVQEYQYGSGEELGTVTHYRIDGLGHAWPSTEPNSDNPSGTYLNATPIIMEFFHRFTLD</sequence>
<evidence type="ECO:0000256" key="3">
    <source>
        <dbReference type="ARBA" id="ARBA00022525"/>
    </source>
</evidence>
<dbReference type="EMBL" id="VIFY01000058">
    <property type="protein sequence ID" value="TQB72711.1"/>
    <property type="molecule type" value="Genomic_DNA"/>
</dbReference>
<evidence type="ECO:0000313" key="12">
    <source>
        <dbReference type="Proteomes" id="UP000319663"/>
    </source>
</evidence>
<protein>
    <recommendedName>
        <fullName evidence="2">feruloyl esterase</fullName>
        <ecNumber evidence="2">3.1.1.73</ecNumber>
    </recommendedName>
</protein>
<gene>
    <name evidence="11" type="ORF">MPDQ_006504</name>
</gene>
<keyword evidence="3" id="KW-0964">Secreted</keyword>
<keyword evidence="5 10" id="KW-0732">Signal</keyword>
<dbReference type="Gene3D" id="3.40.50.1820">
    <property type="entry name" value="alpha/beta hydrolase"/>
    <property type="match status" value="1"/>
</dbReference>
<evidence type="ECO:0000256" key="8">
    <source>
        <dbReference type="ARBA" id="ARBA00023326"/>
    </source>
</evidence>
<dbReference type="GO" id="GO:0030600">
    <property type="term" value="F:feruloyl esterase activity"/>
    <property type="evidence" value="ECO:0007669"/>
    <property type="project" value="UniProtKB-EC"/>
</dbReference>
<evidence type="ECO:0000256" key="4">
    <source>
        <dbReference type="ARBA" id="ARBA00022651"/>
    </source>
</evidence>
<evidence type="ECO:0000256" key="7">
    <source>
        <dbReference type="ARBA" id="ARBA00023277"/>
    </source>
</evidence>
<evidence type="ECO:0000256" key="10">
    <source>
        <dbReference type="SAM" id="SignalP"/>
    </source>
</evidence>
<evidence type="ECO:0000256" key="9">
    <source>
        <dbReference type="ARBA" id="ARBA00034075"/>
    </source>
</evidence>
<feature type="chain" id="PRO_5021245156" description="feruloyl esterase" evidence="10">
    <location>
        <begin position="22"/>
        <end position="315"/>
    </location>
</feature>
<feature type="signal peptide" evidence="10">
    <location>
        <begin position="1"/>
        <end position="21"/>
    </location>
</feature>
<evidence type="ECO:0000313" key="11">
    <source>
        <dbReference type="EMBL" id="TQB72711.1"/>
    </source>
</evidence>
<dbReference type="EC" id="3.1.1.73" evidence="2"/>
<dbReference type="InterPro" id="IPR043595">
    <property type="entry name" value="FaeB/C/D"/>
</dbReference>
<keyword evidence="12" id="KW-1185">Reference proteome</keyword>
<comment type="caution">
    <text evidence="11">The sequence shown here is derived from an EMBL/GenBank/DDBJ whole genome shotgun (WGS) entry which is preliminary data.</text>
</comment>
<keyword evidence="4" id="KW-0858">Xylan degradation</keyword>
<evidence type="ECO:0000256" key="1">
    <source>
        <dbReference type="ARBA" id="ARBA00004613"/>
    </source>
</evidence>
<dbReference type="Proteomes" id="UP000319663">
    <property type="component" value="Unassembled WGS sequence"/>
</dbReference>